<organism evidence="4 5">
    <name type="scientific">Phenylobacterium montanum</name>
    <dbReference type="NCBI Taxonomy" id="2823693"/>
    <lineage>
        <taxon>Bacteria</taxon>
        <taxon>Pseudomonadati</taxon>
        <taxon>Pseudomonadota</taxon>
        <taxon>Alphaproteobacteria</taxon>
        <taxon>Caulobacterales</taxon>
        <taxon>Caulobacteraceae</taxon>
        <taxon>Phenylobacterium</taxon>
    </lineage>
</organism>
<dbReference type="SUPFAM" id="SSF46785">
    <property type="entry name" value="Winged helix' DNA-binding domain"/>
    <property type="match status" value="1"/>
</dbReference>
<evidence type="ECO:0000256" key="1">
    <source>
        <dbReference type="ARBA" id="ARBA00023015"/>
    </source>
</evidence>
<dbReference type="InterPro" id="IPR036388">
    <property type="entry name" value="WH-like_DNA-bd_sf"/>
</dbReference>
<dbReference type="AlphaFoldDB" id="A0A975G0U9"/>
<dbReference type="EMBL" id="CP073078">
    <property type="protein sequence ID" value="QUD87881.1"/>
    <property type="molecule type" value="Genomic_DNA"/>
</dbReference>
<dbReference type="Proteomes" id="UP000676409">
    <property type="component" value="Chromosome"/>
</dbReference>
<evidence type="ECO:0000313" key="4">
    <source>
        <dbReference type="EMBL" id="QUD87881.1"/>
    </source>
</evidence>
<dbReference type="PIRSF" id="PIRSF016838">
    <property type="entry name" value="PafC"/>
    <property type="match status" value="1"/>
</dbReference>
<accession>A0A975G0U9</accession>
<dbReference type="GO" id="GO:0003700">
    <property type="term" value="F:DNA-binding transcription factor activity"/>
    <property type="evidence" value="ECO:0007669"/>
    <property type="project" value="InterPro"/>
</dbReference>
<keyword evidence="1" id="KW-0805">Transcription regulation</keyword>
<dbReference type="InterPro" id="IPR026881">
    <property type="entry name" value="WYL_dom"/>
</dbReference>
<gene>
    <name evidence="4" type="ORF">KCG34_23035</name>
</gene>
<keyword evidence="2" id="KW-0804">Transcription</keyword>
<sequence length="323" mass="35371">MRASRLLSILTTLQAQGHVTAPALAEQCEVSLRTIYRDIDALSAAGVPVYAERGSAGGYRLLDGYRTRLNGLSAQEAAALFLTGLPGPAADLGLGAVMAGAQNKLLAAMPAQLRAGAAQMRARFHLDAPAWFAEAEQPAHLPLVAGAVWDQRRLSMRYQSWRGEKARVVEPLGLVLKSGAWYMVGQVDGSARTYRVGRILELQVLDQRFARPEDFDLEQHWRESAQRLEAELHRTEARVRFSPMGVRMQEVFLSPYVRGAIRAEPPDRDGWVVAVMPVGSIRQAASELLRFGAEVEVLEPEALRSSMASIAGRLAEIYAAGRE</sequence>
<dbReference type="InterPro" id="IPR057727">
    <property type="entry name" value="WCX_dom"/>
</dbReference>
<dbReference type="PROSITE" id="PS52050">
    <property type="entry name" value="WYL"/>
    <property type="match status" value="1"/>
</dbReference>
<dbReference type="Gene3D" id="1.10.10.10">
    <property type="entry name" value="Winged helix-like DNA-binding domain superfamily/Winged helix DNA-binding domain"/>
    <property type="match status" value="1"/>
</dbReference>
<dbReference type="RefSeq" id="WP_211937932.1">
    <property type="nucleotide sequence ID" value="NZ_CP073078.1"/>
</dbReference>
<dbReference type="Pfam" id="PF25583">
    <property type="entry name" value="WCX"/>
    <property type="match status" value="1"/>
</dbReference>
<dbReference type="Pfam" id="PF08279">
    <property type="entry name" value="HTH_11"/>
    <property type="match status" value="1"/>
</dbReference>
<dbReference type="InterPro" id="IPR051534">
    <property type="entry name" value="CBASS_pafABC_assoc_protein"/>
</dbReference>
<dbReference type="InterPro" id="IPR013196">
    <property type="entry name" value="HTH_11"/>
</dbReference>
<feature type="domain" description="HTH deoR-type" evidence="3">
    <location>
        <begin position="2"/>
        <end position="57"/>
    </location>
</feature>
<dbReference type="PANTHER" id="PTHR34580:SF1">
    <property type="entry name" value="PROTEIN PAFC"/>
    <property type="match status" value="1"/>
</dbReference>
<evidence type="ECO:0000259" key="3">
    <source>
        <dbReference type="PROSITE" id="PS51000"/>
    </source>
</evidence>
<evidence type="ECO:0000313" key="5">
    <source>
        <dbReference type="Proteomes" id="UP000676409"/>
    </source>
</evidence>
<dbReference type="PROSITE" id="PS51000">
    <property type="entry name" value="HTH_DEOR_2"/>
    <property type="match status" value="1"/>
</dbReference>
<dbReference type="Pfam" id="PF13280">
    <property type="entry name" value="WYL"/>
    <property type="match status" value="1"/>
</dbReference>
<dbReference type="InterPro" id="IPR036390">
    <property type="entry name" value="WH_DNA-bd_sf"/>
</dbReference>
<name>A0A975G0U9_9CAUL</name>
<dbReference type="KEGG" id="caul:KCG34_23035"/>
<dbReference type="InterPro" id="IPR001034">
    <property type="entry name" value="DeoR_HTH"/>
</dbReference>
<dbReference type="InterPro" id="IPR028349">
    <property type="entry name" value="PafC-like"/>
</dbReference>
<evidence type="ECO:0000256" key="2">
    <source>
        <dbReference type="ARBA" id="ARBA00023163"/>
    </source>
</evidence>
<keyword evidence="5" id="KW-1185">Reference proteome</keyword>
<protein>
    <submittedName>
        <fullName evidence="4">YafY family transcriptional regulator</fullName>
    </submittedName>
</protein>
<reference evidence="4" key="1">
    <citation type="submission" date="2021-04" db="EMBL/GenBank/DDBJ databases">
        <title>The complete genome sequence of Caulobacter sp. S6.</title>
        <authorList>
            <person name="Tang Y."/>
            <person name="Ouyang W."/>
            <person name="Liu Q."/>
            <person name="Huang B."/>
            <person name="Guo Z."/>
            <person name="Lei P."/>
        </authorList>
    </citation>
    <scope>NUCLEOTIDE SEQUENCE</scope>
    <source>
        <strain evidence="4">S6</strain>
    </source>
</reference>
<proteinExistence type="predicted"/>
<dbReference type="PANTHER" id="PTHR34580">
    <property type="match status" value="1"/>
</dbReference>